<reference evidence="2" key="1">
    <citation type="journal article" date="2019" name="Int. J. Syst. Evol. Microbiol.">
        <title>The Global Catalogue of Microorganisms (GCM) 10K type strain sequencing project: providing services to taxonomists for standard genome sequencing and annotation.</title>
        <authorList>
            <consortium name="The Broad Institute Genomics Platform"/>
            <consortium name="The Broad Institute Genome Sequencing Center for Infectious Disease"/>
            <person name="Wu L."/>
            <person name="Ma J."/>
        </authorList>
    </citation>
    <scope>NUCLEOTIDE SEQUENCE [LARGE SCALE GENOMIC DNA]</scope>
    <source>
        <strain evidence="2">CCUG 55608</strain>
    </source>
</reference>
<protein>
    <submittedName>
        <fullName evidence="1">Uncharacterized protein</fullName>
    </submittedName>
</protein>
<gene>
    <name evidence="1" type="ORF">ACFQ4C_07135</name>
</gene>
<keyword evidence="2" id="KW-1185">Reference proteome</keyword>
<dbReference type="RefSeq" id="WP_379883985.1">
    <property type="nucleotide sequence ID" value="NZ_JBHTLP010000003.1"/>
</dbReference>
<dbReference type="EMBL" id="JBHTLP010000003">
    <property type="protein sequence ID" value="MFD1140874.1"/>
    <property type="molecule type" value="Genomic_DNA"/>
</dbReference>
<evidence type="ECO:0000313" key="2">
    <source>
        <dbReference type="Proteomes" id="UP001597116"/>
    </source>
</evidence>
<sequence length="260" mass="29741">MEELSDEQLEYLNLGLRQGDPGKAFVNAKDSPSQDALEEFERFKYYFSANTNRPLPPEAKDLYLIVTRKKFLRMLHYADDRDRNCLVVQCCFGLTKPLEEGGHIVLVNKGNLQELAGRTNEELYFGDSVYRNQHRKIEYFLNLNLDWKIPANEAKLLLKTFNAIYLPRTPKNNPYIQGYMLPVKPLLDMVVHRLPPFDLGEEITFRWGLTEPTDEGLGNFTLIIGRGDCTAGAVIELRPDGDKVTENDCPPHTGCSSRKK</sequence>
<dbReference type="Proteomes" id="UP001597116">
    <property type="component" value="Unassembled WGS sequence"/>
</dbReference>
<evidence type="ECO:0000313" key="1">
    <source>
        <dbReference type="EMBL" id="MFD1140874.1"/>
    </source>
</evidence>
<name>A0ABW3Q3B0_9BACT</name>
<comment type="caution">
    <text evidence="1">The sequence shown here is derived from an EMBL/GenBank/DDBJ whole genome shotgun (WGS) entry which is preliminary data.</text>
</comment>
<proteinExistence type="predicted"/>
<organism evidence="1 2">
    <name type="scientific">Larkinella insperata</name>
    <dbReference type="NCBI Taxonomy" id="332158"/>
    <lineage>
        <taxon>Bacteria</taxon>
        <taxon>Pseudomonadati</taxon>
        <taxon>Bacteroidota</taxon>
        <taxon>Cytophagia</taxon>
        <taxon>Cytophagales</taxon>
        <taxon>Spirosomataceae</taxon>
        <taxon>Larkinella</taxon>
    </lineage>
</organism>
<accession>A0ABW3Q3B0</accession>